<evidence type="ECO:0000313" key="13">
    <source>
        <dbReference type="EMBL" id="PMP98196.1"/>
    </source>
</evidence>
<evidence type="ECO:0000256" key="1">
    <source>
        <dbReference type="ARBA" id="ARBA00004141"/>
    </source>
</evidence>
<dbReference type="GO" id="GO:0048038">
    <property type="term" value="F:quinone binding"/>
    <property type="evidence" value="ECO:0007669"/>
    <property type="project" value="UniProtKB-KW"/>
</dbReference>
<evidence type="ECO:0000313" key="12">
    <source>
        <dbReference type="EMBL" id="PMP66713.1"/>
    </source>
</evidence>
<reference evidence="14 15" key="1">
    <citation type="submission" date="2018-01" db="EMBL/GenBank/DDBJ databases">
        <title>Metagenomic assembled genomes from two thermal pools in the Uzon Caldera, Kamchatka, Russia.</title>
        <authorList>
            <person name="Wilkins L."/>
            <person name="Ettinger C."/>
        </authorList>
    </citation>
    <scope>NUCLEOTIDE SEQUENCE [LARGE SCALE GENOMIC DNA]</scope>
    <source>
        <strain evidence="13">ARK-04</strain>
        <strain evidence="12">ZAV-08</strain>
    </source>
</reference>
<evidence type="ECO:0000313" key="14">
    <source>
        <dbReference type="Proteomes" id="UP000235460"/>
    </source>
</evidence>
<dbReference type="Pfam" id="PF00507">
    <property type="entry name" value="Oxidored_q4"/>
    <property type="match status" value="1"/>
</dbReference>
<keyword evidence="8 10" id="KW-0830">Ubiquinone</keyword>
<evidence type="ECO:0000256" key="4">
    <source>
        <dbReference type="ARBA" id="ARBA00022692"/>
    </source>
</evidence>
<evidence type="ECO:0000256" key="10">
    <source>
        <dbReference type="HAMAP-Rule" id="MF_01394"/>
    </source>
</evidence>
<comment type="similarity">
    <text evidence="2 10 11">Belongs to the complex I subunit 3 family.</text>
</comment>
<feature type="transmembrane region" description="Helical" evidence="10">
    <location>
        <begin position="59"/>
        <end position="80"/>
    </location>
</feature>
<dbReference type="AlphaFoldDB" id="A0A2N7QGW0"/>
<protein>
    <recommendedName>
        <fullName evidence="10">NADH-quinone oxidoreductase subunit A</fullName>
        <ecNumber evidence="10">7.1.1.-</ecNumber>
    </recommendedName>
    <alternativeName>
        <fullName evidence="10">NADH dehydrogenase I subunit A</fullName>
    </alternativeName>
    <alternativeName>
        <fullName evidence="10">NDH-1 subunit A</fullName>
    </alternativeName>
    <alternativeName>
        <fullName evidence="10">NUO1</fullName>
    </alternativeName>
</protein>
<dbReference type="PANTHER" id="PTHR11058:SF9">
    <property type="entry name" value="NADH-UBIQUINONE OXIDOREDUCTASE CHAIN 3"/>
    <property type="match status" value="1"/>
</dbReference>
<feature type="transmembrane region" description="Helical" evidence="10">
    <location>
        <begin position="86"/>
        <end position="108"/>
    </location>
</feature>
<keyword evidence="4 10" id="KW-0812">Transmembrane</keyword>
<evidence type="ECO:0000256" key="11">
    <source>
        <dbReference type="RuleBase" id="RU003639"/>
    </source>
</evidence>
<evidence type="ECO:0000256" key="7">
    <source>
        <dbReference type="ARBA" id="ARBA00023027"/>
    </source>
</evidence>
<dbReference type="PANTHER" id="PTHR11058">
    <property type="entry name" value="NADH-UBIQUINONE OXIDOREDUCTASE CHAIN 3"/>
    <property type="match status" value="1"/>
</dbReference>
<organism evidence="13 15">
    <name type="scientific">Thermodesulfobacterium geofontis</name>
    <dbReference type="NCBI Taxonomy" id="1295609"/>
    <lineage>
        <taxon>Bacteria</taxon>
        <taxon>Pseudomonadati</taxon>
        <taxon>Thermodesulfobacteriota</taxon>
        <taxon>Thermodesulfobacteria</taxon>
        <taxon>Thermodesulfobacteriales</taxon>
        <taxon>Thermodesulfobacteriaceae</taxon>
        <taxon>Thermodesulfobacterium</taxon>
    </lineage>
</organism>
<dbReference type="HAMAP" id="MF_01394">
    <property type="entry name" value="NDH1_NuoA"/>
    <property type="match status" value="1"/>
</dbReference>
<keyword evidence="10 11" id="KW-0874">Quinone</keyword>
<keyword evidence="10" id="KW-1003">Cell membrane</keyword>
<dbReference type="Gene3D" id="1.20.58.1610">
    <property type="entry name" value="NADH:ubiquinone/plastoquinone oxidoreductase, chain 3"/>
    <property type="match status" value="1"/>
</dbReference>
<evidence type="ECO:0000256" key="8">
    <source>
        <dbReference type="ARBA" id="ARBA00023075"/>
    </source>
</evidence>
<comment type="subcellular location">
    <subcellularLocation>
        <location evidence="10 11">Cell membrane</location>
        <topology evidence="10 11">Multi-pass membrane protein</topology>
    </subcellularLocation>
    <subcellularLocation>
        <location evidence="1">Membrane</location>
        <topology evidence="1">Multi-pass membrane protein</topology>
    </subcellularLocation>
</comment>
<dbReference type="InterPro" id="IPR023043">
    <property type="entry name" value="NAD(P)H_OxRDtase_bac/plastid"/>
</dbReference>
<evidence type="ECO:0000256" key="2">
    <source>
        <dbReference type="ARBA" id="ARBA00008472"/>
    </source>
</evidence>
<gene>
    <name evidence="10" type="primary">nuoA</name>
    <name evidence="13" type="ORF">C0169_00130</name>
    <name evidence="12" type="ORF">C0190_04955</name>
</gene>
<dbReference type="Proteomes" id="UP000235619">
    <property type="component" value="Unassembled WGS sequence"/>
</dbReference>
<sequence>MGSYFNLFLFALLLLVLGVALVILNILLGPRRPYSEKLIPYECGLDPSGDARIPFRVRFYLIAVIFLVFDVEIIFLYPWAVIFEDLSWFGFIEIGIFVIMLLIAYIYAWSEGALQWE</sequence>
<proteinExistence type="inferred from homology"/>
<evidence type="ECO:0000256" key="3">
    <source>
        <dbReference type="ARBA" id="ARBA00022448"/>
    </source>
</evidence>
<dbReference type="GO" id="GO:0008137">
    <property type="term" value="F:NADH dehydrogenase (ubiquinone) activity"/>
    <property type="evidence" value="ECO:0007669"/>
    <property type="project" value="InterPro"/>
</dbReference>
<comment type="function">
    <text evidence="10">NDH-1 shuttles electrons from NADH, via FMN and iron-sulfur (Fe-S) centers, to quinones in the respiratory chain. The immediate electron acceptor for the enzyme in this species is believed to be ubiquinone. Couples the redox reaction to proton translocation (for every two electrons transferred, four hydrogen ions are translocated across the cytoplasmic membrane), and thus conserves the redox energy in a proton gradient.</text>
</comment>
<dbReference type="GO" id="GO:0050136">
    <property type="term" value="F:NADH dehydrogenase (quinone) (non-electrogenic) activity"/>
    <property type="evidence" value="ECO:0007669"/>
    <property type="project" value="UniProtKB-UniRule"/>
</dbReference>
<keyword evidence="3 10" id="KW-0813">Transport</keyword>
<keyword evidence="9 10" id="KW-0472">Membrane</keyword>
<keyword evidence="5 10" id="KW-1278">Translocase</keyword>
<accession>A0A2N7QGW0</accession>
<keyword evidence="7 10" id="KW-0520">NAD</keyword>
<name>A0A2N7QGW0_9BACT</name>
<comment type="catalytic activity">
    <reaction evidence="10 11">
        <text>a quinone + NADH + 5 H(+)(in) = a quinol + NAD(+) + 4 H(+)(out)</text>
        <dbReference type="Rhea" id="RHEA:57888"/>
        <dbReference type="ChEBI" id="CHEBI:15378"/>
        <dbReference type="ChEBI" id="CHEBI:24646"/>
        <dbReference type="ChEBI" id="CHEBI:57540"/>
        <dbReference type="ChEBI" id="CHEBI:57945"/>
        <dbReference type="ChEBI" id="CHEBI:132124"/>
    </reaction>
</comment>
<dbReference type="Proteomes" id="UP000235460">
    <property type="component" value="Unassembled WGS sequence"/>
</dbReference>
<feature type="transmembrane region" description="Helical" evidence="10">
    <location>
        <begin position="6"/>
        <end position="28"/>
    </location>
</feature>
<dbReference type="FunFam" id="1.20.58.1610:FF:000004">
    <property type="entry name" value="NADH-quinone oxidoreductase subunit A"/>
    <property type="match status" value="1"/>
</dbReference>
<evidence type="ECO:0000256" key="6">
    <source>
        <dbReference type="ARBA" id="ARBA00022989"/>
    </source>
</evidence>
<dbReference type="GO" id="GO:0030964">
    <property type="term" value="C:NADH dehydrogenase complex"/>
    <property type="evidence" value="ECO:0007669"/>
    <property type="project" value="TreeGrafter"/>
</dbReference>
<dbReference type="GO" id="GO:0005886">
    <property type="term" value="C:plasma membrane"/>
    <property type="evidence" value="ECO:0007669"/>
    <property type="project" value="UniProtKB-SubCell"/>
</dbReference>
<dbReference type="EMBL" id="PNJD01000009">
    <property type="protein sequence ID" value="PMP98196.1"/>
    <property type="molecule type" value="Genomic_DNA"/>
</dbReference>
<evidence type="ECO:0000256" key="5">
    <source>
        <dbReference type="ARBA" id="ARBA00022967"/>
    </source>
</evidence>
<comment type="caution">
    <text evidence="13">The sequence shown here is derived from an EMBL/GenBank/DDBJ whole genome shotgun (WGS) entry which is preliminary data.</text>
</comment>
<evidence type="ECO:0000256" key="9">
    <source>
        <dbReference type="ARBA" id="ARBA00023136"/>
    </source>
</evidence>
<dbReference type="EMBL" id="PNIK01000068">
    <property type="protein sequence ID" value="PMP66713.1"/>
    <property type="molecule type" value="Genomic_DNA"/>
</dbReference>
<dbReference type="EC" id="7.1.1.-" evidence="10"/>
<keyword evidence="6 10" id="KW-1133">Transmembrane helix</keyword>
<comment type="subunit">
    <text evidence="10">NDH-1 is composed of 14 different subunits. Subunits NuoA, H, J, K, L, M, N constitute the membrane sector of the complex.</text>
</comment>
<dbReference type="InterPro" id="IPR000440">
    <property type="entry name" value="NADH_UbQ/plastoQ_OxRdtase_su3"/>
</dbReference>
<dbReference type="InterPro" id="IPR038430">
    <property type="entry name" value="NDAH_ubi_oxred_su3_sf"/>
</dbReference>
<evidence type="ECO:0000313" key="15">
    <source>
        <dbReference type="Proteomes" id="UP000235619"/>
    </source>
</evidence>